<name>A0ABN9USZ6_9DINO</name>
<comment type="caution">
    <text evidence="1">The sequence shown here is derived from an EMBL/GenBank/DDBJ whole genome shotgun (WGS) entry which is preliminary data.</text>
</comment>
<accession>A0ABN9USZ6</accession>
<dbReference type="Gene3D" id="3.90.228.10">
    <property type="match status" value="1"/>
</dbReference>
<evidence type="ECO:0000313" key="2">
    <source>
        <dbReference type="Proteomes" id="UP001189429"/>
    </source>
</evidence>
<dbReference type="PANTHER" id="PTHR45740:SF2">
    <property type="entry name" value="POLY [ADP-RIBOSE] POLYMERASE"/>
    <property type="match status" value="1"/>
</dbReference>
<reference evidence="1" key="1">
    <citation type="submission" date="2023-10" db="EMBL/GenBank/DDBJ databases">
        <authorList>
            <person name="Chen Y."/>
            <person name="Shah S."/>
            <person name="Dougan E. K."/>
            <person name="Thang M."/>
            <person name="Chan C."/>
        </authorList>
    </citation>
    <scope>NUCLEOTIDE SEQUENCE [LARGE SCALE GENOMIC DNA]</scope>
</reference>
<sequence length="398" mass="43495">MINKHPAVATLPKDASIVVAHDGRDPYPLAPPRGPAPAIQEADLRGHVAVWHPRDHCRKSGSLQKTPMTVTLTGIGDESVALNSASWRDSDGASALLLQSNVQREDLEALIRTGSANRCLLYNECLCESCTRGQDCLAQLCDAAISPDDQGPEMQLARSWIAVLGNERFQAESSLGYTTCDLRRRWWQSTGDGGSQQQALYEVPHGCEEHCHVLTIFGSTPKQRRNRHGSILGIPQVLRVERVENRAQEGGVVAGYLRSLERDLASQGLRLQPGLHTRWVFHGTQAVESILYSAEGFDPKLSRAGSVWGLGSYFARDAKYVYGSGFARSLPNGSNQILLCLLATGMSCLGDVQHTGLLPIRQGSHRYTTSVDSLSNPEFFITPSVGAAYPAYLITYRI</sequence>
<dbReference type="Proteomes" id="UP001189429">
    <property type="component" value="Unassembled WGS sequence"/>
</dbReference>
<dbReference type="PANTHER" id="PTHR45740">
    <property type="entry name" value="POLY [ADP-RIBOSE] POLYMERASE"/>
    <property type="match status" value="1"/>
</dbReference>
<gene>
    <name evidence="1" type="ORF">PCOR1329_LOCUS50222</name>
</gene>
<proteinExistence type="predicted"/>
<dbReference type="SUPFAM" id="SSF56399">
    <property type="entry name" value="ADP-ribosylation"/>
    <property type="match status" value="1"/>
</dbReference>
<evidence type="ECO:0000313" key="1">
    <source>
        <dbReference type="EMBL" id="CAK0861598.1"/>
    </source>
</evidence>
<organism evidence="1 2">
    <name type="scientific">Prorocentrum cordatum</name>
    <dbReference type="NCBI Taxonomy" id="2364126"/>
    <lineage>
        <taxon>Eukaryota</taxon>
        <taxon>Sar</taxon>
        <taxon>Alveolata</taxon>
        <taxon>Dinophyceae</taxon>
        <taxon>Prorocentrales</taxon>
        <taxon>Prorocentraceae</taxon>
        <taxon>Prorocentrum</taxon>
    </lineage>
</organism>
<keyword evidence="2" id="KW-1185">Reference proteome</keyword>
<dbReference type="EMBL" id="CAUYUJ010016074">
    <property type="protein sequence ID" value="CAK0861598.1"/>
    <property type="molecule type" value="Genomic_DNA"/>
</dbReference>
<dbReference type="InterPro" id="IPR051712">
    <property type="entry name" value="ARTD-AVP"/>
</dbReference>
<protein>
    <recommendedName>
        <fullName evidence="3">Poly [ADP-ribose] polymerase</fullName>
    </recommendedName>
</protein>
<evidence type="ECO:0008006" key="3">
    <source>
        <dbReference type="Google" id="ProtNLM"/>
    </source>
</evidence>